<evidence type="ECO:0000313" key="2">
    <source>
        <dbReference type="EMBL" id="KAA1070416.1"/>
    </source>
</evidence>
<dbReference type="AlphaFoldDB" id="A0A5B0M256"/>
<keyword evidence="4" id="KW-1185">Reference proteome</keyword>
<evidence type="ECO:0000256" key="1">
    <source>
        <dbReference type="SAM" id="MobiDB-lite"/>
    </source>
</evidence>
<reference evidence="4 5" key="1">
    <citation type="submission" date="2019-05" db="EMBL/GenBank/DDBJ databases">
        <title>Emergence of the Ug99 lineage of the wheat stem rust pathogen through somatic hybridization.</title>
        <authorList>
            <person name="Li F."/>
            <person name="Upadhyaya N.M."/>
            <person name="Sperschneider J."/>
            <person name="Matny O."/>
            <person name="Nguyen-Phuc H."/>
            <person name="Mago R."/>
            <person name="Raley C."/>
            <person name="Miller M.E."/>
            <person name="Silverstein K.A.T."/>
            <person name="Henningsen E."/>
            <person name="Hirsch C.D."/>
            <person name="Visser B."/>
            <person name="Pretorius Z.A."/>
            <person name="Steffenson B.J."/>
            <person name="Schwessinger B."/>
            <person name="Dodds P.N."/>
            <person name="Figueroa M."/>
        </authorList>
    </citation>
    <scope>NUCLEOTIDE SEQUENCE [LARGE SCALE GENOMIC DNA]</scope>
    <source>
        <strain evidence="2">21-0</strain>
        <strain evidence="3 5">Ug99</strain>
    </source>
</reference>
<evidence type="ECO:0000313" key="3">
    <source>
        <dbReference type="EMBL" id="KAA1089981.1"/>
    </source>
</evidence>
<proteinExistence type="predicted"/>
<dbReference type="EMBL" id="VDEP01000404">
    <property type="protein sequence ID" value="KAA1089981.1"/>
    <property type="molecule type" value="Genomic_DNA"/>
</dbReference>
<gene>
    <name evidence="2" type="primary">CEG1_5</name>
    <name evidence="3" type="synonym">CEG1_16</name>
    <name evidence="2" type="ORF">PGT21_011842</name>
    <name evidence="3" type="ORF">PGTUg99_032287</name>
</gene>
<dbReference type="Proteomes" id="UP000324748">
    <property type="component" value="Unassembled WGS sequence"/>
</dbReference>
<dbReference type="EMBL" id="VSWC01000171">
    <property type="protein sequence ID" value="KAA1070416.1"/>
    <property type="molecule type" value="Genomic_DNA"/>
</dbReference>
<sequence>MEDKDNKQKRLNFTRQVERLALTAEGKTEEEIIEALDKLTIDHSQEDTVIDNPAPSNMTPEEALTQLQQQMLQMVEEVKKLKSTPPHIQPTTTTTAPNSWQEVVLQNFLKSSYKLHVEVNPDNPILAYDGSNYQLWKDAIDGTLQHAFSLNESVIKKTNDLLDIATEENHAITSLIRNTVVKPLRDLIQSSGEKTANKMFKLMKTKCERSDRRHKIDLMSKLIELVNDPTPADKLTLSKWAKVMSDLGQSKVTLDEAGGILLQSHFKPPLGTDAKTFEFSIDQTLNEKDSPSFDDVTTVIQLASSKLKPKSGASNFAPMELDRIHAFNNGGRHKYVTPQRRGSFDKSSKLDHPLEMSLDTRVPVAGAGTCLKNPIFLTPAPAPAPARAARAGTRVPAGTWHIFAGKYTQKSHP</sequence>
<feature type="region of interest" description="Disordered" evidence="1">
    <location>
        <begin position="330"/>
        <end position="350"/>
    </location>
</feature>
<protein>
    <submittedName>
        <fullName evidence="2">Dcp1p-Dcp2p decapping enzyme complex alpha subunit</fullName>
    </submittedName>
</protein>
<comment type="caution">
    <text evidence="2">The sequence shown here is derived from an EMBL/GenBank/DDBJ whole genome shotgun (WGS) entry which is preliminary data.</text>
</comment>
<organism evidence="2 4">
    <name type="scientific">Puccinia graminis f. sp. tritici</name>
    <dbReference type="NCBI Taxonomy" id="56615"/>
    <lineage>
        <taxon>Eukaryota</taxon>
        <taxon>Fungi</taxon>
        <taxon>Dikarya</taxon>
        <taxon>Basidiomycota</taxon>
        <taxon>Pucciniomycotina</taxon>
        <taxon>Pucciniomycetes</taxon>
        <taxon>Pucciniales</taxon>
        <taxon>Pucciniaceae</taxon>
        <taxon>Puccinia</taxon>
    </lineage>
</organism>
<evidence type="ECO:0000313" key="4">
    <source>
        <dbReference type="Proteomes" id="UP000324748"/>
    </source>
</evidence>
<evidence type="ECO:0000313" key="5">
    <source>
        <dbReference type="Proteomes" id="UP000325313"/>
    </source>
</evidence>
<dbReference type="Proteomes" id="UP000325313">
    <property type="component" value="Unassembled WGS sequence"/>
</dbReference>
<accession>A0A5B0M256</accession>
<dbReference type="OrthoDB" id="2506752at2759"/>
<name>A0A5B0M256_PUCGR</name>